<dbReference type="Gene3D" id="3.40.366.10">
    <property type="entry name" value="Malonyl-Coenzyme A Acyl Carrier Protein, domain 2"/>
    <property type="match status" value="1"/>
</dbReference>
<dbReference type="InterPro" id="IPR001227">
    <property type="entry name" value="Ac_transferase_dom_sf"/>
</dbReference>
<evidence type="ECO:0000313" key="2">
    <source>
        <dbReference type="Proteomes" id="UP000235803"/>
    </source>
</evidence>
<dbReference type="GO" id="GO:0006633">
    <property type="term" value="P:fatty acid biosynthetic process"/>
    <property type="evidence" value="ECO:0007669"/>
    <property type="project" value="TreeGrafter"/>
</dbReference>
<dbReference type="GO" id="GO:0005829">
    <property type="term" value="C:cytosol"/>
    <property type="evidence" value="ECO:0007669"/>
    <property type="project" value="TreeGrafter"/>
</dbReference>
<name>A0A2N7U4N4_9GAMM</name>
<dbReference type="Proteomes" id="UP000235803">
    <property type="component" value="Unassembled WGS sequence"/>
</dbReference>
<dbReference type="EMBL" id="PNRF01000020">
    <property type="protein sequence ID" value="PMR75377.1"/>
    <property type="molecule type" value="Genomic_DNA"/>
</dbReference>
<organism evidence="1 2">
    <name type="scientific">Billgrantia endophytica</name>
    <dbReference type="NCBI Taxonomy" id="2033802"/>
    <lineage>
        <taxon>Bacteria</taxon>
        <taxon>Pseudomonadati</taxon>
        <taxon>Pseudomonadota</taxon>
        <taxon>Gammaproteobacteria</taxon>
        <taxon>Oceanospirillales</taxon>
        <taxon>Halomonadaceae</taxon>
        <taxon>Billgrantia</taxon>
    </lineage>
</organism>
<gene>
    <name evidence="1" type="ORF">C1H69_10705</name>
</gene>
<keyword evidence="2" id="KW-1185">Reference proteome</keyword>
<protein>
    <submittedName>
        <fullName evidence="1">Acyl carrier protein</fullName>
    </submittedName>
</protein>
<dbReference type="GO" id="GO:0004314">
    <property type="term" value="F:[acyl-carrier-protein] S-malonyltransferase activity"/>
    <property type="evidence" value="ECO:0007669"/>
    <property type="project" value="TreeGrafter"/>
</dbReference>
<reference evidence="1 2" key="1">
    <citation type="submission" date="2018-01" db="EMBL/GenBank/DDBJ databases">
        <title>Halomonas endophytica sp. nov., isolated from storage liquid in the stems of Populus euphratica.</title>
        <authorList>
            <person name="Chen C."/>
        </authorList>
    </citation>
    <scope>NUCLEOTIDE SEQUENCE [LARGE SCALE GENOMIC DNA]</scope>
    <source>
        <strain evidence="1 2">MC28</strain>
    </source>
</reference>
<evidence type="ECO:0000313" key="1">
    <source>
        <dbReference type="EMBL" id="PMR75377.1"/>
    </source>
</evidence>
<dbReference type="OrthoDB" id="5756162at2"/>
<dbReference type="PANTHER" id="PTHR42681">
    <property type="entry name" value="MALONYL-COA-ACYL CARRIER PROTEIN TRANSACYLASE, MITOCHONDRIAL"/>
    <property type="match status" value="1"/>
</dbReference>
<sequence length="355" mass="39040">MSQASTASNATSARERLLIVCPGRGTYNAPEWGTLARHAAGTEWLARFDAQRRKAGMPSLSELDGEIPFRQSLHGRGEHASPLIYACALADMLAIDPERYEVVAVTGNSMGWYIALAGGGALGYEDAHHLIGTMGQMMQETLVGGQVLYPWVDEQWRPQWSLRRDLLALVDQLHGEQGAQLFLSIDLGGMLVFGGNEAGLARLAEALPPQERFPMRLHQHSAFHTPLQQEVREAARKRLTDGPFQAPRLPLIDGRGHIWSPWSSDPHALWDYTLGEQLVAPYDFTTALRVGVREFAPDRIVIPGPGATLGGATAQALIQLGWKGLDSKKTFQARQAEDPCLISMGIPAQREWLLR</sequence>
<dbReference type="AlphaFoldDB" id="A0A2N7U4N4"/>
<dbReference type="PANTHER" id="PTHR42681:SF6">
    <property type="entry name" value="BLL0263 PROTEIN"/>
    <property type="match status" value="1"/>
</dbReference>
<accession>A0A2N7U4N4</accession>
<comment type="caution">
    <text evidence="1">The sequence shown here is derived from an EMBL/GenBank/DDBJ whole genome shotgun (WGS) entry which is preliminary data.</text>
</comment>
<dbReference type="InterPro" id="IPR050858">
    <property type="entry name" value="Mal-CoA-ACP_Trans/PKS_FabD"/>
</dbReference>
<proteinExistence type="predicted"/>
<dbReference type="SUPFAM" id="SSF52151">
    <property type="entry name" value="FabD/lysophospholipase-like"/>
    <property type="match status" value="1"/>
</dbReference>
<dbReference type="InterPro" id="IPR016035">
    <property type="entry name" value="Acyl_Trfase/lysoPLipase"/>
</dbReference>
<dbReference type="RefSeq" id="WP_102653391.1">
    <property type="nucleotide sequence ID" value="NZ_PNRF01000020.1"/>
</dbReference>